<dbReference type="PANTHER" id="PTHR42879">
    <property type="entry name" value="3-OXOACYL-(ACYL-CARRIER-PROTEIN) REDUCTASE"/>
    <property type="match status" value="1"/>
</dbReference>
<dbReference type="InterPro" id="IPR002347">
    <property type="entry name" value="SDR_fam"/>
</dbReference>
<protein>
    <submittedName>
        <fullName evidence="2">3-oxoacyl-[acyl-carrier protein] reductase</fullName>
    </submittedName>
</protein>
<dbReference type="SUPFAM" id="SSF51735">
    <property type="entry name" value="NAD(P)-binding Rossmann-fold domains"/>
    <property type="match status" value="1"/>
</dbReference>
<gene>
    <name evidence="2" type="ORF">SAMN05421741_11655</name>
</gene>
<dbReference type="FunFam" id="3.40.50.720:FF:000084">
    <property type="entry name" value="Short-chain dehydrogenase reductase"/>
    <property type="match status" value="1"/>
</dbReference>
<dbReference type="PANTHER" id="PTHR42879:SF2">
    <property type="entry name" value="3-OXOACYL-[ACYL-CARRIER-PROTEIN] REDUCTASE FABG"/>
    <property type="match status" value="1"/>
</dbReference>
<accession>A0A1I5DMF9</accession>
<dbReference type="OrthoDB" id="9803333at2"/>
<dbReference type="EMBL" id="FOVI01000016">
    <property type="protein sequence ID" value="SFO00346.1"/>
    <property type="molecule type" value="Genomic_DNA"/>
</dbReference>
<dbReference type="PRINTS" id="PR00080">
    <property type="entry name" value="SDRFAMILY"/>
</dbReference>
<dbReference type="RefSeq" id="WP_091524295.1">
    <property type="nucleotide sequence ID" value="NZ_FOVI01000016.1"/>
</dbReference>
<reference evidence="3" key="1">
    <citation type="submission" date="2016-10" db="EMBL/GenBank/DDBJ databases">
        <authorList>
            <person name="Varghese N."/>
            <person name="Submissions S."/>
        </authorList>
    </citation>
    <scope>NUCLEOTIDE SEQUENCE [LARGE SCALE GENOMIC DNA]</scope>
    <source>
        <strain evidence="3">DS-12</strain>
    </source>
</reference>
<dbReference type="InterPro" id="IPR036291">
    <property type="entry name" value="NAD(P)-bd_dom_sf"/>
</dbReference>
<keyword evidence="3" id="KW-1185">Reference proteome</keyword>
<dbReference type="InterPro" id="IPR050259">
    <property type="entry name" value="SDR"/>
</dbReference>
<name>A0A1I5DMF9_9FLAO</name>
<organism evidence="2 3">
    <name type="scientific">Paenimyroides ummariense</name>
    <dbReference type="NCBI Taxonomy" id="913024"/>
    <lineage>
        <taxon>Bacteria</taxon>
        <taxon>Pseudomonadati</taxon>
        <taxon>Bacteroidota</taxon>
        <taxon>Flavobacteriia</taxon>
        <taxon>Flavobacteriales</taxon>
        <taxon>Flavobacteriaceae</taxon>
        <taxon>Paenimyroides</taxon>
    </lineage>
</organism>
<dbReference type="Proteomes" id="UP000199036">
    <property type="component" value="Unassembled WGS sequence"/>
</dbReference>
<evidence type="ECO:0000313" key="3">
    <source>
        <dbReference type="Proteomes" id="UP000199036"/>
    </source>
</evidence>
<dbReference type="AlphaFoldDB" id="A0A1I5DMF9"/>
<comment type="similarity">
    <text evidence="1">Belongs to the short-chain dehydrogenases/reductases (SDR) family.</text>
</comment>
<proteinExistence type="inferred from homology"/>
<sequence length="249" mass="25969">MSKLKGKAAFVTGGTRGMGKAIVERLAKEGAMVAFTYLNSESNAQQIVSDIVEAGGKAVAIKANGAIQGAVKNAVENAAAAFGKIDILVNNAAVAVNGPIETASERAEAYNNQIDVNIRSVAEAVRTAQKYMPDGGRIINIASVGGIRIGSPGMSDYIATKAAVSAYTRGLAWDLAPRKITVNSVEPGATETDMLINADENIRQYLMESIPLKRFALPEEVASLVNFLVGDEAGYITGSSFKIDGGISA</sequence>
<evidence type="ECO:0000256" key="1">
    <source>
        <dbReference type="ARBA" id="ARBA00006484"/>
    </source>
</evidence>
<evidence type="ECO:0000313" key="2">
    <source>
        <dbReference type="EMBL" id="SFO00346.1"/>
    </source>
</evidence>
<dbReference type="STRING" id="913024.SAMN05421741_11655"/>
<dbReference type="PRINTS" id="PR00081">
    <property type="entry name" value="GDHRDH"/>
</dbReference>
<dbReference type="Gene3D" id="3.40.50.720">
    <property type="entry name" value="NAD(P)-binding Rossmann-like Domain"/>
    <property type="match status" value="1"/>
</dbReference>
<dbReference type="Pfam" id="PF13561">
    <property type="entry name" value="adh_short_C2"/>
    <property type="match status" value="1"/>
</dbReference>
<dbReference type="CDD" id="cd05233">
    <property type="entry name" value="SDR_c"/>
    <property type="match status" value="1"/>
</dbReference>